<keyword evidence="3" id="KW-1185">Reference proteome</keyword>
<accession>A0A5B0MCA5</accession>
<dbReference type="EMBL" id="VSWC01000092">
    <property type="protein sequence ID" value="KAA1090529.1"/>
    <property type="molecule type" value="Genomic_DNA"/>
</dbReference>
<gene>
    <name evidence="2" type="ORF">PGT21_004295</name>
    <name evidence="1" type="ORF">PGTUg99_032110</name>
</gene>
<name>A0A5B0MCA5_PUCGR</name>
<dbReference type="Proteomes" id="UP000325313">
    <property type="component" value="Unassembled WGS sequence"/>
</dbReference>
<sequence length="265" mass="30401">MSHITLHTTKHAEPLTPGSRLTEHAAQLSCTVRETPLIVKVFNINKDLLRFWKALPEATLVTQHRATEYLQLKDSYILGEERLGDRFLVRPIYKELCERFERESYGNWVVAGSSGIGKTIFAAYYMWIAACKNKTVVWEPFHQAGPTRSFLMTSGGIEPVDIKSPQLLKALSNSETVYIVDGHAPALHLNTWTLLVTSPEREHYCHLLKRRDSCLLYMSPWSYEEMQICKSILYPDEAILPTTLMDRLFEWYGGVPRYILGFAAF</sequence>
<dbReference type="PANTHER" id="PTHR33129:SF1">
    <property type="entry name" value="ATP-BINDING PROTEIN"/>
    <property type="match status" value="1"/>
</dbReference>
<organism evidence="1 4">
    <name type="scientific">Puccinia graminis f. sp. tritici</name>
    <dbReference type="NCBI Taxonomy" id="56615"/>
    <lineage>
        <taxon>Eukaryota</taxon>
        <taxon>Fungi</taxon>
        <taxon>Dikarya</taxon>
        <taxon>Basidiomycota</taxon>
        <taxon>Pucciniomycotina</taxon>
        <taxon>Pucciniomycetes</taxon>
        <taxon>Pucciniales</taxon>
        <taxon>Pucciniaceae</taxon>
        <taxon>Puccinia</taxon>
    </lineage>
</organism>
<dbReference type="PANTHER" id="PTHR33129">
    <property type="entry name" value="PROTEIN KINASE DOMAIN-CONTAINING PROTEIN-RELATED"/>
    <property type="match status" value="1"/>
</dbReference>
<dbReference type="OrthoDB" id="2340858at2759"/>
<dbReference type="InterPro" id="IPR027417">
    <property type="entry name" value="P-loop_NTPase"/>
</dbReference>
<proteinExistence type="predicted"/>
<reference evidence="3 4" key="1">
    <citation type="submission" date="2019-05" db="EMBL/GenBank/DDBJ databases">
        <title>Emergence of the Ug99 lineage of the wheat stem rust pathogen through somatic hybridization.</title>
        <authorList>
            <person name="Li F."/>
            <person name="Upadhyaya N.M."/>
            <person name="Sperschneider J."/>
            <person name="Matny O."/>
            <person name="Nguyen-Phuc H."/>
            <person name="Mago R."/>
            <person name="Raley C."/>
            <person name="Miller M.E."/>
            <person name="Silverstein K.A.T."/>
            <person name="Henningsen E."/>
            <person name="Hirsch C.D."/>
            <person name="Visser B."/>
            <person name="Pretorius Z.A."/>
            <person name="Steffenson B.J."/>
            <person name="Schwessinger B."/>
            <person name="Dodds P.N."/>
            <person name="Figueroa M."/>
        </authorList>
    </citation>
    <scope>NUCLEOTIDE SEQUENCE [LARGE SCALE GENOMIC DNA]</scope>
    <source>
        <strain evidence="2">21-0</strain>
        <strain evidence="1 4">Ug99</strain>
    </source>
</reference>
<dbReference type="AlphaFoldDB" id="A0A5B0MCA5"/>
<dbReference type="InterPro" id="IPR052980">
    <property type="entry name" value="Crinkler_effector"/>
</dbReference>
<evidence type="ECO:0000313" key="1">
    <source>
        <dbReference type="EMBL" id="KAA1074251.1"/>
    </source>
</evidence>
<evidence type="ECO:0000313" key="4">
    <source>
        <dbReference type="Proteomes" id="UP000325313"/>
    </source>
</evidence>
<dbReference type="SUPFAM" id="SSF52540">
    <property type="entry name" value="P-loop containing nucleoside triphosphate hydrolases"/>
    <property type="match status" value="1"/>
</dbReference>
<dbReference type="EMBL" id="VDEP01000473">
    <property type="protein sequence ID" value="KAA1074251.1"/>
    <property type="molecule type" value="Genomic_DNA"/>
</dbReference>
<evidence type="ECO:0000313" key="3">
    <source>
        <dbReference type="Proteomes" id="UP000324748"/>
    </source>
</evidence>
<protein>
    <submittedName>
        <fullName evidence="1">Uncharacterized protein</fullName>
    </submittedName>
</protein>
<comment type="caution">
    <text evidence="1">The sequence shown here is derived from an EMBL/GenBank/DDBJ whole genome shotgun (WGS) entry which is preliminary data.</text>
</comment>
<dbReference type="Proteomes" id="UP000324748">
    <property type="component" value="Unassembled WGS sequence"/>
</dbReference>
<evidence type="ECO:0000313" key="2">
    <source>
        <dbReference type="EMBL" id="KAA1090529.1"/>
    </source>
</evidence>